<dbReference type="AlphaFoldDB" id="A0A9N7V0F8"/>
<accession>A0A9N7V0F8</accession>
<evidence type="ECO:0000313" key="3">
    <source>
        <dbReference type="Proteomes" id="UP001153269"/>
    </source>
</evidence>
<feature type="compositionally biased region" description="Basic and acidic residues" evidence="1">
    <location>
        <begin position="128"/>
        <end position="182"/>
    </location>
</feature>
<proteinExistence type="predicted"/>
<protein>
    <submittedName>
        <fullName evidence="2">Uncharacterized protein</fullName>
    </submittedName>
</protein>
<evidence type="ECO:0000256" key="1">
    <source>
        <dbReference type="SAM" id="MobiDB-lite"/>
    </source>
</evidence>
<keyword evidence="3" id="KW-1185">Reference proteome</keyword>
<sequence>MWRERRGGRRQSDATLTGESNRTCVFVELRGYRSACTRRWLFVGVMLRLGSISPSPSVRLHQSVSSPGLRRLTARHRSGGQRPAPRNQSHAGPPGSGGGRSLPIGAARCPSERVARGRSRGPGAGHLSGRDAEGERDERERGMLRERGMIGRERDNEGERERGGMLGERGMRGAEEKTERDRGMIVKPTCASFQSLLHLLLQIGIGL</sequence>
<comment type="caution">
    <text evidence="2">The sequence shown here is derived from an EMBL/GenBank/DDBJ whole genome shotgun (WGS) entry which is preliminary data.</text>
</comment>
<organism evidence="2 3">
    <name type="scientific">Pleuronectes platessa</name>
    <name type="common">European plaice</name>
    <dbReference type="NCBI Taxonomy" id="8262"/>
    <lineage>
        <taxon>Eukaryota</taxon>
        <taxon>Metazoa</taxon>
        <taxon>Chordata</taxon>
        <taxon>Craniata</taxon>
        <taxon>Vertebrata</taxon>
        <taxon>Euteleostomi</taxon>
        <taxon>Actinopterygii</taxon>
        <taxon>Neopterygii</taxon>
        <taxon>Teleostei</taxon>
        <taxon>Neoteleostei</taxon>
        <taxon>Acanthomorphata</taxon>
        <taxon>Carangaria</taxon>
        <taxon>Pleuronectiformes</taxon>
        <taxon>Pleuronectoidei</taxon>
        <taxon>Pleuronectidae</taxon>
        <taxon>Pleuronectes</taxon>
    </lineage>
</organism>
<gene>
    <name evidence="2" type="ORF">PLEPLA_LOCUS28482</name>
</gene>
<dbReference type="EMBL" id="CADEAL010002493">
    <property type="protein sequence ID" value="CAB1440715.1"/>
    <property type="molecule type" value="Genomic_DNA"/>
</dbReference>
<dbReference type="Proteomes" id="UP001153269">
    <property type="component" value="Unassembled WGS sequence"/>
</dbReference>
<evidence type="ECO:0000313" key="2">
    <source>
        <dbReference type="EMBL" id="CAB1440715.1"/>
    </source>
</evidence>
<feature type="region of interest" description="Disordered" evidence="1">
    <location>
        <begin position="52"/>
        <end position="182"/>
    </location>
</feature>
<name>A0A9N7V0F8_PLEPL</name>
<feature type="compositionally biased region" description="Polar residues" evidence="1">
    <location>
        <begin position="52"/>
        <end position="66"/>
    </location>
</feature>
<reference evidence="2" key="1">
    <citation type="submission" date="2020-03" db="EMBL/GenBank/DDBJ databases">
        <authorList>
            <person name="Weist P."/>
        </authorList>
    </citation>
    <scope>NUCLEOTIDE SEQUENCE</scope>
</reference>